<keyword evidence="6" id="KW-0378">Hydrolase</keyword>
<dbReference type="OrthoDB" id="3766879at2"/>
<evidence type="ECO:0000256" key="3">
    <source>
        <dbReference type="ARBA" id="ARBA00004782"/>
    </source>
</evidence>
<feature type="binding site" evidence="13">
    <location>
        <position position="138"/>
    </location>
    <ligand>
        <name>Ca(2+)</name>
        <dbReference type="ChEBI" id="CHEBI:29108"/>
    </ligand>
</feature>
<dbReference type="GO" id="GO:0046872">
    <property type="term" value="F:metal ion binding"/>
    <property type="evidence" value="ECO:0007669"/>
    <property type="project" value="UniProtKB-KW"/>
</dbReference>
<feature type="binding site" evidence="13">
    <location>
        <position position="247"/>
    </location>
    <ligand>
        <name>Ca(2+)</name>
        <dbReference type="ChEBI" id="CHEBI:29108"/>
    </ligand>
</feature>
<accession>A0A095HDB9</accession>
<dbReference type="EMBL" id="JPGG01000017">
    <property type="protein sequence ID" value="KGC11539.1"/>
    <property type="molecule type" value="Genomic_DNA"/>
</dbReference>
<dbReference type="EMBL" id="PDDY01000004">
    <property type="protein sequence ID" value="PEH37786.1"/>
    <property type="molecule type" value="Genomic_DNA"/>
</dbReference>
<keyword evidence="9" id="KW-0828">Tyrosine catabolism</keyword>
<evidence type="ECO:0000313" key="18">
    <source>
        <dbReference type="EMBL" id="PEH37786.1"/>
    </source>
</evidence>
<evidence type="ECO:0000256" key="5">
    <source>
        <dbReference type="ARBA" id="ARBA00022723"/>
    </source>
</evidence>
<reference evidence="17 19" key="1">
    <citation type="submission" date="2014-04" db="EMBL/GenBank/DDBJ databases">
        <authorList>
            <person name="Bishop-Lilly K.A."/>
            <person name="Broomall S.M."/>
            <person name="Chain P.S."/>
            <person name="Chertkov O."/>
            <person name="Coyne S.R."/>
            <person name="Daligault H.E."/>
            <person name="Davenport K.W."/>
            <person name="Erkkila T."/>
            <person name="Frey K.G."/>
            <person name="Gibbons H.S."/>
            <person name="Gu W."/>
            <person name="Jaissle J."/>
            <person name="Johnson S.L."/>
            <person name="Koroleva G.I."/>
            <person name="Ladner J.T."/>
            <person name="Lo C.-C."/>
            <person name="Minogue T.D."/>
            <person name="Munk C."/>
            <person name="Palacios G.F."/>
            <person name="Redden C.L."/>
            <person name="Rosenzweig C.N."/>
            <person name="Scholz M.B."/>
            <person name="Teshima H."/>
            <person name="Xu Y."/>
        </authorList>
    </citation>
    <scope>NUCLEOTIDE SEQUENCE [LARGE SCALE GENOMIC DNA]</scope>
    <source>
        <strain evidence="19">gladioli</strain>
        <strain evidence="17">Gladioli</strain>
    </source>
</reference>
<evidence type="ECO:0000256" key="13">
    <source>
        <dbReference type="PIRSR" id="PIRSR605959-3"/>
    </source>
</evidence>
<feature type="binding site" evidence="12">
    <location>
        <position position="373"/>
    </location>
    <ligand>
        <name>substrate</name>
    </ligand>
</feature>
<evidence type="ECO:0000256" key="2">
    <source>
        <dbReference type="ARBA" id="ARBA00001946"/>
    </source>
</evidence>
<dbReference type="Gene3D" id="3.90.850.10">
    <property type="entry name" value="Fumarylacetoacetase-like, C-terminal domain"/>
    <property type="match status" value="1"/>
</dbReference>
<dbReference type="InterPro" id="IPR011234">
    <property type="entry name" value="Fumarylacetoacetase-like_C"/>
</dbReference>
<dbReference type="Pfam" id="PF09298">
    <property type="entry name" value="FAA_hydrolase_N"/>
    <property type="match status" value="1"/>
</dbReference>
<reference evidence="18" key="2">
    <citation type="submission" date="2017-09" db="EMBL/GenBank/DDBJ databases">
        <title>FDA dAtabase for Regulatory Grade micrObial Sequences (FDA-ARGOS): Supporting development and validation of Infectious Disease Dx tests.</title>
        <authorList>
            <person name="Minogue T."/>
            <person name="Wolcott M."/>
            <person name="Wasieloski L."/>
            <person name="Aguilar W."/>
            <person name="Moore D."/>
            <person name="Tallon L.J."/>
            <person name="Sadzewicz L."/>
            <person name="Ott S."/>
            <person name="Zhao X."/>
            <person name="Nagaraj S."/>
            <person name="Vavikolanu K."/>
            <person name="Aluvathingal J."/>
            <person name="Nadendla S."/>
            <person name="Sichtig H."/>
        </authorList>
    </citation>
    <scope>NUCLEOTIDE SEQUENCE</scope>
    <source>
        <strain evidence="18">FDAARGOS_390</strain>
    </source>
</reference>
<dbReference type="UniPathway" id="UPA00394"/>
<evidence type="ECO:0000256" key="4">
    <source>
        <dbReference type="ARBA" id="ARBA00012094"/>
    </source>
</evidence>
<sequence length="441" mass="47725">MLSAVNETHDPTRRSWLSSANDGRTDFPIQNLPFGRFVRPGSSARIGVAIGDQIVDIAVALRLGLFDGEARAAAEAASNDDMLSLLTVGQRAASSLRARLSEWLTEGNAFESTVASQILVAQTDVDMLLPTSVRQFSDMCVSTYHIGRRYGNDERGEPICPAVFRTVPVGYDGRASSVVVSGTPIRRPNGTWQDRLDGGELRFGPEPRQDYELEMGVWIGGAGNRLGQPMDFATAHDSVFGFCLLNDWSARGIQIWEAMLGPFLGKSVATTVSPWIVTPEALAPFRIPAFARPDGDPPVPAHLYQEDDQRLGGFDITLESYLSSASMRQQGLSDTLLCRTNFSYMYWTFAQMIVHHASNGCGIAPGDLIGSGTCSGPRLNQAACLIETFPAGPVQHPNGETQAWINDGDRVTLKARAERKGYVSIGFGEAAGELLAAPSWP</sequence>
<keyword evidence="5 13" id="KW-0479">Metal-binding</keyword>
<feature type="domain" description="Fumarylacetoacetase N-terminal" evidence="16">
    <location>
        <begin position="30"/>
        <end position="130"/>
    </location>
</feature>
<feature type="binding site" evidence="13">
    <location>
        <position position="212"/>
    </location>
    <ligand>
        <name>Ca(2+)</name>
        <dbReference type="ChEBI" id="CHEBI:29108"/>
    </ligand>
</feature>
<evidence type="ECO:0000313" key="19">
    <source>
        <dbReference type="Proteomes" id="UP000029590"/>
    </source>
</evidence>
<keyword evidence="8 13" id="KW-0460">Magnesium</keyword>
<evidence type="ECO:0000313" key="20">
    <source>
        <dbReference type="Proteomes" id="UP000220629"/>
    </source>
</evidence>
<dbReference type="Proteomes" id="UP000220629">
    <property type="component" value="Unassembled WGS sequence"/>
</dbReference>
<evidence type="ECO:0000256" key="7">
    <source>
        <dbReference type="ARBA" id="ARBA00022837"/>
    </source>
</evidence>
<dbReference type="SUPFAM" id="SSF56529">
    <property type="entry name" value="FAH"/>
    <property type="match status" value="1"/>
</dbReference>
<comment type="cofactor">
    <cofactor evidence="2 13">
        <name>Mg(2+)</name>
        <dbReference type="ChEBI" id="CHEBI:18420"/>
    </cofactor>
</comment>
<feature type="binding site" evidence="13">
    <location>
        <position position="270"/>
    </location>
    <ligand>
        <name>Mg(2+)</name>
        <dbReference type="ChEBI" id="CHEBI:18420"/>
    </ligand>
</feature>
<dbReference type="UniPathway" id="UPA00139">
    <property type="reaction ID" value="UER00341"/>
</dbReference>
<evidence type="ECO:0000256" key="14">
    <source>
        <dbReference type="SAM" id="MobiDB-lite"/>
    </source>
</evidence>
<dbReference type="EC" id="3.7.1.2" evidence="4"/>
<comment type="caution">
    <text evidence="18">The sequence shown here is derived from an EMBL/GenBank/DDBJ whole genome shotgun (WGS) entry which is preliminary data.</text>
</comment>
<name>A0A095HDB9_BURGA</name>
<feature type="binding site" evidence="13">
    <location>
        <position position="214"/>
    </location>
    <ligand>
        <name>Ca(2+)</name>
        <dbReference type="ChEBI" id="CHEBI:29108"/>
    </ligand>
</feature>
<evidence type="ECO:0000259" key="16">
    <source>
        <dbReference type="Pfam" id="PF09298"/>
    </source>
</evidence>
<dbReference type="InterPro" id="IPR036462">
    <property type="entry name" value="Fumarylacetoacetase_N_sf"/>
</dbReference>
<evidence type="ECO:0000256" key="1">
    <source>
        <dbReference type="ARBA" id="ARBA00001913"/>
    </source>
</evidence>
<dbReference type="InterPro" id="IPR015377">
    <property type="entry name" value="Fumarylacetoacetase_N"/>
</dbReference>
<dbReference type="PANTHER" id="PTHR43069:SF2">
    <property type="entry name" value="FUMARYLACETOACETASE"/>
    <property type="match status" value="1"/>
</dbReference>
<dbReference type="RefSeq" id="WP_052409147.1">
    <property type="nucleotide sequence ID" value="NZ_CADEVY010000015.1"/>
</dbReference>
<dbReference type="GO" id="GO:0006572">
    <property type="term" value="P:L-tyrosine catabolic process"/>
    <property type="evidence" value="ECO:0007669"/>
    <property type="project" value="UniProtKB-KW"/>
</dbReference>
<evidence type="ECO:0000259" key="15">
    <source>
        <dbReference type="Pfam" id="PF01557"/>
    </source>
</evidence>
<dbReference type="InterPro" id="IPR005959">
    <property type="entry name" value="Fumarylacetoacetase"/>
</dbReference>
<evidence type="ECO:0000256" key="10">
    <source>
        <dbReference type="ARBA" id="ARBA00023232"/>
    </source>
</evidence>
<dbReference type="Pfam" id="PF01557">
    <property type="entry name" value="FAA_hydrolase"/>
    <property type="match status" value="1"/>
</dbReference>
<dbReference type="GO" id="GO:0004334">
    <property type="term" value="F:fumarylacetoacetase activity"/>
    <property type="evidence" value="ECO:0007669"/>
    <property type="project" value="UniProtKB-EC"/>
</dbReference>
<dbReference type="InterPro" id="IPR036663">
    <property type="entry name" value="Fumarylacetoacetase_C_sf"/>
</dbReference>
<feature type="domain" description="Fumarylacetoacetase-like C-terminal" evidence="15">
    <location>
        <begin position="167"/>
        <end position="415"/>
    </location>
</feature>
<gene>
    <name evidence="18" type="ORF">CRM94_25205</name>
    <name evidence="17" type="ORF">DM48_7340</name>
</gene>
<evidence type="ECO:0000256" key="12">
    <source>
        <dbReference type="PIRSR" id="PIRSR605959-2"/>
    </source>
</evidence>
<feature type="binding site" evidence="13">
    <location>
        <position position="266"/>
    </location>
    <ligand>
        <name>Mg(2+)</name>
        <dbReference type="ChEBI" id="CHEBI:18420"/>
    </ligand>
</feature>
<proteinExistence type="predicted"/>
<comment type="pathway">
    <text evidence="3">Amino-acid degradation; L-phenylalanine degradation; acetoacetate and fumarate from L-phenylalanine: step 6/6.</text>
</comment>
<dbReference type="GO" id="GO:1902000">
    <property type="term" value="P:homogentisate catabolic process"/>
    <property type="evidence" value="ECO:0007669"/>
    <property type="project" value="TreeGrafter"/>
</dbReference>
<evidence type="ECO:0000256" key="8">
    <source>
        <dbReference type="ARBA" id="ARBA00022842"/>
    </source>
</evidence>
<feature type="binding site" evidence="13">
    <location>
        <position position="247"/>
    </location>
    <ligand>
        <name>Mg(2+)</name>
        <dbReference type="ChEBI" id="CHEBI:18420"/>
    </ligand>
</feature>
<comment type="cofactor">
    <cofactor evidence="1 13">
        <name>Ca(2+)</name>
        <dbReference type="ChEBI" id="CHEBI:29108"/>
    </cofactor>
</comment>
<dbReference type="AlphaFoldDB" id="A0A095HDB9"/>
<reference evidence="20" key="3">
    <citation type="submission" date="2017-09" db="EMBL/GenBank/DDBJ databases">
        <title>FDA dAtabase for Regulatory Grade micrObial Sequences (FDA-ARGOS): Supporting development and validation of Infectious Disease Dx tests.</title>
        <authorList>
            <person name="Minogue T."/>
            <person name="Wolcott M."/>
            <person name="Wasieloski L."/>
            <person name="Aguilar W."/>
            <person name="Moore D."/>
            <person name="Tallon L."/>
            <person name="Sadzewicz L."/>
            <person name="Ott S."/>
            <person name="Zhao X."/>
            <person name="Nagaraj S."/>
            <person name="Vavikolanu K."/>
            <person name="Aluvathingal J."/>
            <person name="Nadendla S."/>
            <person name="Sichtig H."/>
        </authorList>
    </citation>
    <scope>NUCLEOTIDE SEQUENCE [LARGE SCALE GENOMIC DNA]</scope>
    <source>
        <strain evidence="20">FDAARGOS_390</strain>
    </source>
</reference>
<dbReference type="Gene3D" id="2.30.30.230">
    <property type="entry name" value="Fumarylacetoacetase, N-terminal domain"/>
    <property type="match status" value="1"/>
</dbReference>
<keyword evidence="10" id="KW-0585">Phenylalanine catabolism</keyword>
<dbReference type="Proteomes" id="UP000029590">
    <property type="component" value="Unassembled WGS sequence"/>
</dbReference>
<dbReference type="PANTHER" id="PTHR43069">
    <property type="entry name" value="FUMARYLACETOACETASE"/>
    <property type="match status" value="1"/>
</dbReference>
<dbReference type="SUPFAM" id="SSF63433">
    <property type="entry name" value="Fumarylacetoacetate hydrolase, FAH, N-terminal domain"/>
    <property type="match status" value="1"/>
</dbReference>
<evidence type="ECO:0000256" key="6">
    <source>
        <dbReference type="ARBA" id="ARBA00022801"/>
    </source>
</evidence>
<organism evidence="18 20">
    <name type="scientific">Burkholderia gladioli</name>
    <name type="common">Pseudomonas marginata</name>
    <name type="synonym">Phytomonas marginata</name>
    <dbReference type="NCBI Taxonomy" id="28095"/>
    <lineage>
        <taxon>Bacteria</taxon>
        <taxon>Pseudomonadati</taxon>
        <taxon>Pseudomonadota</taxon>
        <taxon>Betaproteobacteria</taxon>
        <taxon>Burkholderiales</taxon>
        <taxon>Burkholderiaceae</taxon>
        <taxon>Burkholderia</taxon>
    </lineage>
</organism>
<keyword evidence="7 13" id="KW-0106">Calcium</keyword>
<dbReference type="GO" id="GO:0006559">
    <property type="term" value="P:L-phenylalanine catabolic process"/>
    <property type="evidence" value="ECO:0007669"/>
    <property type="project" value="UniProtKB-UniPathway"/>
</dbReference>
<dbReference type="GO" id="GO:0019628">
    <property type="term" value="P:urate catabolic process"/>
    <property type="evidence" value="ECO:0007669"/>
    <property type="project" value="UniProtKB-UniPathway"/>
</dbReference>
<feature type="binding site" evidence="12">
    <location>
        <position position="155"/>
    </location>
    <ligand>
        <name>substrate</name>
    </ligand>
</feature>
<evidence type="ECO:0000256" key="9">
    <source>
        <dbReference type="ARBA" id="ARBA00022878"/>
    </source>
</evidence>
<evidence type="ECO:0000256" key="11">
    <source>
        <dbReference type="PIRSR" id="PIRSR605959-1"/>
    </source>
</evidence>
<evidence type="ECO:0000313" key="17">
    <source>
        <dbReference type="EMBL" id="KGC11539.1"/>
    </source>
</evidence>
<protein>
    <recommendedName>
        <fullName evidence="4">fumarylacetoacetase</fullName>
        <ecNumber evidence="4">3.7.1.2</ecNumber>
    </recommendedName>
</protein>
<feature type="active site" description="Proton acceptor" evidence="11">
    <location>
        <position position="145"/>
    </location>
</feature>
<feature type="binding site" evidence="12">
    <location>
        <position position="254"/>
    </location>
    <ligand>
        <name>substrate</name>
    </ligand>
</feature>
<feature type="region of interest" description="Disordered" evidence="14">
    <location>
        <begin position="1"/>
        <end position="20"/>
    </location>
</feature>